<organism evidence="2 3">
    <name type="scientific">Gnomoniopsis smithogilvyi</name>
    <dbReference type="NCBI Taxonomy" id="1191159"/>
    <lineage>
        <taxon>Eukaryota</taxon>
        <taxon>Fungi</taxon>
        <taxon>Dikarya</taxon>
        <taxon>Ascomycota</taxon>
        <taxon>Pezizomycotina</taxon>
        <taxon>Sordariomycetes</taxon>
        <taxon>Sordariomycetidae</taxon>
        <taxon>Diaporthales</taxon>
        <taxon>Gnomoniaceae</taxon>
        <taxon>Gnomoniopsis</taxon>
    </lineage>
</organism>
<proteinExistence type="predicted"/>
<dbReference type="AlphaFoldDB" id="A0A9W8YIH1"/>
<evidence type="ECO:0000313" key="2">
    <source>
        <dbReference type="EMBL" id="KAJ4385300.1"/>
    </source>
</evidence>
<feature type="domain" description="DUF7708" evidence="1">
    <location>
        <begin position="51"/>
        <end position="192"/>
    </location>
</feature>
<evidence type="ECO:0000259" key="1">
    <source>
        <dbReference type="Pfam" id="PF24809"/>
    </source>
</evidence>
<reference evidence="2" key="1">
    <citation type="submission" date="2022-10" db="EMBL/GenBank/DDBJ databases">
        <title>Tapping the CABI collections for fungal endophytes: first genome assemblies for Collariella, Neodidymelliopsis, Ascochyta clinopodiicola, Didymella pomorum, Didymosphaeria variabile, Neocosmospora piperis and Neocucurbitaria cava.</title>
        <authorList>
            <person name="Hill R."/>
        </authorList>
    </citation>
    <scope>NUCLEOTIDE SEQUENCE</scope>
    <source>
        <strain evidence="2">IMI 355082</strain>
    </source>
</reference>
<dbReference type="OrthoDB" id="4835296at2759"/>
<dbReference type="InterPro" id="IPR056125">
    <property type="entry name" value="DUF7708"/>
</dbReference>
<evidence type="ECO:0000313" key="3">
    <source>
        <dbReference type="Proteomes" id="UP001140453"/>
    </source>
</evidence>
<accession>A0A9W8YIH1</accession>
<dbReference type="Pfam" id="PF24809">
    <property type="entry name" value="DUF7708"/>
    <property type="match status" value="1"/>
</dbReference>
<keyword evidence="3" id="KW-1185">Reference proteome</keyword>
<dbReference type="EMBL" id="JAPEVB010000008">
    <property type="protein sequence ID" value="KAJ4385300.1"/>
    <property type="molecule type" value="Genomic_DNA"/>
</dbReference>
<name>A0A9W8YIH1_9PEZI</name>
<sequence>MAGHLKAEFKGKAERLAWTNTLASIEQVQATISSIQRDYETNIKYTQARELLHRFSIVVLHYGTVLDMLSQQHPEYVSLVWGSVKFLLIGITGHARLVAELAEAMVSIGDVLPRTQLNAELYQNDMMRTAVARLYTQLLRFFRAAMEWYSRSGFERVVSAVFKPFECGLKDIIEKIKMYADLMDKIAESSMRVDQRMYNLELQARLERVEFWCDSDDQAMGNLTAVVEDVVALIQALGEWIDAPASALLILNAAQGKHIATELIGGIVQARTQQVCWTLSASSEKDEA</sequence>
<protein>
    <recommendedName>
        <fullName evidence="1">DUF7708 domain-containing protein</fullName>
    </recommendedName>
</protein>
<dbReference type="Proteomes" id="UP001140453">
    <property type="component" value="Unassembled WGS sequence"/>
</dbReference>
<comment type="caution">
    <text evidence="2">The sequence shown here is derived from an EMBL/GenBank/DDBJ whole genome shotgun (WGS) entry which is preliminary data.</text>
</comment>
<gene>
    <name evidence="2" type="ORF">N0V93_010361</name>
</gene>